<name>A0A6P3VDB1_OCTDE</name>
<dbReference type="PANTHER" id="PTHR23093">
    <property type="entry name" value="SIMILAR TO CHROMOSOME 3 OPEN READING FRAME 20"/>
    <property type="match status" value="1"/>
</dbReference>
<dbReference type="Pfam" id="PF14977">
    <property type="entry name" value="FAM194"/>
    <property type="match status" value="1"/>
</dbReference>
<evidence type="ECO:0000313" key="2">
    <source>
        <dbReference type="Proteomes" id="UP000515203"/>
    </source>
</evidence>
<dbReference type="AlphaFoldDB" id="A0A6P3VDB1"/>
<gene>
    <name evidence="3" type="primary">Erich6b</name>
</gene>
<dbReference type="OrthoDB" id="527209at2759"/>
<proteinExistence type="predicted"/>
<evidence type="ECO:0000313" key="3">
    <source>
        <dbReference type="RefSeq" id="XP_012372163.1"/>
    </source>
</evidence>
<reference evidence="3" key="1">
    <citation type="submission" date="2025-08" db="UniProtKB">
        <authorList>
            <consortium name="RefSeq"/>
        </authorList>
    </citation>
    <scope>IDENTIFICATION</scope>
</reference>
<keyword evidence="2" id="KW-1185">Reference proteome</keyword>
<dbReference type="GeneID" id="101578166"/>
<protein>
    <submittedName>
        <fullName evidence="3">Glutamate-rich protein 6B</fullName>
    </submittedName>
</protein>
<dbReference type="InterPro" id="IPR029281">
    <property type="entry name" value="FAM194_C"/>
</dbReference>
<dbReference type="FunCoup" id="A0A6P3VDB1">
    <property type="interactions" value="5"/>
</dbReference>
<dbReference type="RefSeq" id="XP_012372163.1">
    <property type="nucleotide sequence ID" value="XM_012516709.1"/>
</dbReference>
<organism evidence="2 3">
    <name type="scientific">Octodon degus</name>
    <name type="common">Degu</name>
    <name type="synonym">Sciurus degus</name>
    <dbReference type="NCBI Taxonomy" id="10160"/>
    <lineage>
        <taxon>Eukaryota</taxon>
        <taxon>Metazoa</taxon>
        <taxon>Chordata</taxon>
        <taxon>Craniata</taxon>
        <taxon>Vertebrata</taxon>
        <taxon>Euteleostomi</taxon>
        <taxon>Mammalia</taxon>
        <taxon>Eutheria</taxon>
        <taxon>Euarchontoglires</taxon>
        <taxon>Glires</taxon>
        <taxon>Rodentia</taxon>
        <taxon>Hystricomorpha</taxon>
        <taxon>Octodontidae</taxon>
        <taxon>Octodon</taxon>
    </lineage>
</organism>
<dbReference type="Proteomes" id="UP000515203">
    <property type="component" value="Unplaced"/>
</dbReference>
<dbReference type="InParanoid" id="A0A6P3VDB1"/>
<evidence type="ECO:0000259" key="1">
    <source>
        <dbReference type="Pfam" id="PF14977"/>
    </source>
</evidence>
<feature type="domain" description="FAM194 C-terminal" evidence="1">
    <location>
        <begin position="144"/>
        <end position="343"/>
    </location>
</feature>
<accession>A0A6P3VDB1</accession>
<dbReference type="PANTHER" id="PTHR23093:SF17">
    <property type="entry name" value="GLUTAMATE-RICH PROTEIN 6B"/>
    <property type="match status" value="1"/>
</dbReference>
<sequence length="364" mass="42587">MDIYKKTFWDTLLEEQQTDNEEVKTFYENFFISSYQAVFNTIIKEITVRKKLEEDLDIPLTKLLGSENRKKLTILLKKNFEMFKDTILLLMKKRETFLSTYTFHLSTQPEDKEEPKEVKEVVHPRKKIEVDNEWIQSKTKVHQGDGKLILYSNKNIFQILFPDGTGQIHYPSGNLAVLIACTGVKKFVYVILEDDRKMRVQALINNSGEATFFDENGDIWLNLSRSLGHYFPKGRPQKAWNWWDLRIHIHELPIKCISLKVNKYIQVQIRSQDQILFCYFHDQKWVCLNLGTKYKFINPEVLSNMKKTAALEVVPGPTAWKIKILLGKMNGILNLLTVPDLEDFIKATTMWKVNMSLAKSKSQV</sequence>
<dbReference type="CTD" id="220081"/>